<reference evidence="3" key="1">
    <citation type="submission" date="2023-07" db="EMBL/GenBank/DDBJ databases">
        <authorList>
            <person name="Luz R."/>
            <person name="Cordeiro R."/>
            <person name="Fonseca A."/>
            <person name="Goncalves V."/>
        </authorList>
    </citation>
    <scope>NUCLEOTIDE SEQUENCE [LARGE SCALE GENOMIC DNA]</scope>
    <source>
        <strain evidence="3">BACA0444</strain>
    </source>
</reference>
<comment type="caution">
    <text evidence="2">The sequence shown here is derived from an EMBL/GenBank/DDBJ whole genome shotgun (WGS) entry which is preliminary data.</text>
</comment>
<proteinExistence type="predicted"/>
<feature type="compositionally biased region" description="Polar residues" evidence="1">
    <location>
        <begin position="72"/>
        <end position="81"/>
    </location>
</feature>
<evidence type="ECO:0000256" key="1">
    <source>
        <dbReference type="SAM" id="MobiDB-lite"/>
    </source>
</evidence>
<evidence type="ECO:0000313" key="3">
    <source>
        <dbReference type="Proteomes" id="UP001268256"/>
    </source>
</evidence>
<evidence type="ECO:0000313" key="2">
    <source>
        <dbReference type="EMBL" id="MDS3861039.1"/>
    </source>
</evidence>
<dbReference type="RefSeq" id="WP_322878297.1">
    <property type="nucleotide sequence ID" value="NZ_JAVMIP010000008.1"/>
</dbReference>
<dbReference type="EMBL" id="JAVMIP010000008">
    <property type="protein sequence ID" value="MDS3861039.1"/>
    <property type="molecule type" value="Genomic_DNA"/>
</dbReference>
<dbReference type="AlphaFoldDB" id="A0AAE4FTG9"/>
<protein>
    <submittedName>
        <fullName evidence="2">Uncharacterized protein</fullName>
    </submittedName>
</protein>
<accession>A0AAE4FTG9</accession>
<sequence length="106" mass="12371">MELDSHEFLFESSSTFFNKGQLYSFSEIKKSILSRSDAKLLFGDGFFCRILAPDGTWRKGNLKISYQVEFQENNHPSTTPPDTDRYYEAPPQYDDNWPPRDNLGDY</sequence>
<dbReference type="Proteomes" id="UP001268256">
    <property type="component" value="Unassembled WGS sequence"/>
</dbReference>
<feature type="region of interest" description="Disordered" evidence="1">
    <location>
        <begin position="72"/>
        <end position="106"/>
    </location>
</feature>
<gene>
    <name evidence="2" type="ORF">RIF25_09480</name>
</gene>
<name>A0AAE4FTG9_9CYAN</name>
<keyword evidence="3" id="KW-1185">Reference proteome</keyword>
<organism evidence="2 3">
    <name type="scientific">Pseudocalidococcus azoricus BACA0444</name>
    <dbReference type="NCBI Taxonomy" id="2918990"/>
    <lineage>
        <taxon>Bacteria</taxon>
        <taxon>Bacillati</taxon>
        <taxon>Cyanobacteriota</taxon>
        <taxon>Cyanophyceae</taxon>
        <taxon>Acaryochloridales</taxon>
        <taxon>Thermosynechococcaceae</taxon>
        <taxon>Pseudocalidococcus</taxon>
        <taxon>Pseudocalidococcus azoricus</taxon>
    </lineage>
</organism>